<comment type="catalytic activity">
    <reaction evidence="9">
        <text>15-cis-phytoene + 3 A = all-trans-neurosporene + 3 AH2</text>
        <dbReference type="Rhea" id="RHEA:30599"/>
        <dbReference type="ChEBI" id="CHEBI:13193"/>
        <dbReference type="ChEBI" id="CHEBI:16833"/>
        <dbReference type="ChEBI" id="CHEBI:17499"/>
        <dbReference type="ChEBI" id="CHEBI:27787"/>
        <dbReference type="EC" id="1.3.99.28"/>
    </reaction>
</comment>
<proteinExistence type="inferred from homology"/>
<dbReference type="InterPro" id="IPR036188">
    <property type="entry name" value="FAD/NAD-bd_sf"/>
</dbReference>
<sequence>MQDDVAVAADGARRPRALVIGAGLGGLAAAMRLGAKGYRVTVIDRLDRAGGRGSSITQDGHRFDLGPTIVTVPQLFRELWAACGRDFDADVDLRALDPFYQIRWPDGSHFTVRQSTEAMRAEVARLSPDDLPGYDKFLKDAEARYSFGFEDLGRRSMHKFIDLVKVLPKFAMLRADRSVAAHAAARVRDPRLRMALSFHPLFIGGDPFHVTSMYILVSHLEKEYGVHYAVGGVQAIADAMVRVIEDQGGTLRLDEEVDEVLVKSGRVAGLRTTQGEVMTADIVVSNADAGHTYTRLLRNHRRRRWTDAKLKRRTWSSGLFVWYFGTKGTKDMWPDLGHHTILNGPRYEGLLRDIFLNGKLSEDMSLYIHRPSVTDPGVAPAGDDTFYVLSVVPHLGFDNPVDWKAEGERYRAAMTRVLEEQVMPGFAERVGPSLVFTPEDFRDRYLSPHGAGFSIEPRILQSAYFRPHNVSEELPGLYLVGAGTHPGAGLPGVVSSAEVLGKLVPDAQPQGVA</sequence>
<keyword evidence="5 13" id="KW-0125">Carotenoid biosynthesis</keyword>
<organism evidence="15 16">
    <name type="scientific">Rhodobaculum claviforme</name>
    <dbReference type="NCBI Taxonomy" id="1549854"/>
    <lineage>
        <taxon>Bacteria</taxon>
        <taxon>Pseudomonadati</taxon>
        <taxon>Pseudomonadota</taxon>
        <taxon>Alphaproteobacteria</taxon>
        <taxon>Rhodobacterales</taxon>
        <taxon>Paracoccaceae</taxon>
        <taxon>Rhodobaculum</taxon>
    </lineage>
</organism>
<evidence type="ECO:0000256" key="7">
    <source>
        <dbReference type="ARBA" id="ARBA00023002"/>
    </source>
</evidence>
<dbReference type="FunFam" id="3.50.50.60:FF:000413">
    <property type="entry name" value="Phytoene desaturase (lycopene-forming)"/>
    <property type="match status" value="1"/>
</dbReference>
<keyword evidence="16" id="KW-1185">Reference proteome</keyword>
<dbReference type="InterPro" id="IPR008150">
    <property type="entry name" value="Phytoene_DH_bac_CS"/>
</dbReference>
<dbReference type="EC" id="1.3.99.28" evidence="10"/>
<comment type="pathway">
    <text evidence="2 13">Carotenoid biosynthesis.</text>
</comment>
<evidence type="ECO:0000256" key="1">
    <source>
        <dbReference type="ARBA" id="ARBA00001974"/>
    </source>
</evidence>
<dbReference type="GO" id="GO:0016117">
    <property type="term" value="P:carotenoid biosynthetic process"/>
    <property type="evidence" value="ECO:0007669"/>
    <property type="project" value="UniProtKB-KW"/>
</dbReference>
<evidence type="ECO:0000256" key="6">
    <source>
        <dbReference type="ARBA" id="ARBA00022827"/>
    </source>
</evidence>
<accession>A0A934WJR1</accession>
<evidence type="ECO:0000256" key="8">
    <source>
        <dbReference type="ARBA" id="ARBA00031986"/>
    </source>
</evidence>
<dbReference type="GO" id="GO:0016627">
    <property type="term" value="F:oxidoreductase activity, acting on the CH-CH group of donors"/>
    <property type="evidence" value="ECO:0007669"/>
    <property type="project" value="UniProtKB-ARBA"/>
</dbReference>
<evidence type="ECO:0000256" key="12">
    <source>
        <dbReference type="ARBA" id="ARBA00083000"/>
    </source>
</evidence>
<dbReference type="GO" id="GO:0071949">
    <property type="term" value="F:FAD binding"/>
    <property type="evidence" value="ECO:0007669"/>
    <property type="project" value="UniProtKB-ARBA"/>
</dbReference>
<reference evidence="15" key="2">
    <citation type="journal article" date="2020" name="Microorganisms">
        <title>Osmotic Adaptation and Compatible Solute Biosynthesis of Phototrophic Bacteria as Revealed from Genome Analyses.</title>
        <authorList>
            <person name="Imhoff J.F."/>
            <person name="Rahn T."/>
            <person name="Kunzel S."/>
            <person name="Keller A."/>
            <person name="Neulinger S.C."/>
        </authorList>
    </citation>
    <scope>NUCLEOTIDE SEQUENCE</scope>
    <source>
        <strain evidence="15">LMG 28126</strain>
    </source>
</reference>
<dbReference type="Proteomes" id="UP000706333">
    <property type="component" value="Unassembled WGS sequence"/>
</dbReference>
<dbReference type="SUPFAM" id="SSF51905">
    <property type="entry name" value="FAD/NAD(P)-binding domain"/>
    <property type="match status" value="1"/>
</dbReference>
<evidence type="ECO:0000256" key="9">
    <source>
        <dbReference type="ARBA" id="ARBA00050961"/>
    </source>
</evidence>
<evidence type="ECO:0000259" key="14">
    <source>
        <dbReference type="Pfam" id="PF01593"/>
    </source>
</evidence>
<evidence type="ECO:0000256" key="5">
    <source>
        <dbReference type="ARBA" id="ARBA00022746"/>
    </source>
</evidence>
<dbReference type="AlphaFoldDB" id="A0A934WJR1"/>
<dbReference type="NCBIfam" id="TIGR02734">
    <property type="entry name" value="crtI_fam"/>
    <property type="match status" value="1"/>
</dbReference>
<reference evidence="15" key="1">
    <citation type="submission" date="2017-05" db="EMBL/GenBank/DDBJ databases">
        <authorList>
            <person name="Imhoff J.F."/>
            <person name="Rahn T."/>
            <person name="Kuenzel S."/>
            <person name="Neulinger S.C."/>
        </authorList>
    </citation>
    <scope>NUCLEOTIDE SEQUENCE</scope>
    <source>
        <strain evidence="15">LMG 28126</strain>
    </source>
</reference>
<protein>
    <recommendedName>
        <fullName evidence="11">Phytoene desaturase (neurosporene-forming)</fullName>
        <ecNumber evidence="10">1.3.99.28</ecNumber>
    </recommendedName>
    <alternativeName>
        <fullName evidence="12">3-step phytoene desaturase</fullName>
    </alternativeName>
    <alternativeName>
        <fullName evidence="8">Phytoene dehydrogenase</fullName>
    </alternativeName>
</protein>
<keyword evidence="4" id="KW-0285">Flavoprotein</keyword>
<evidence type="ECO:0000256" key="10">
    <source>
        <dbReference type="ARBA" id="ARBA00066679"/>
    </source>
</evidence>
<evidence type="ECO:0000313" key="16">
    <source>
        <dbReference type="Proteomes" id="UP000706333"/>
    </source>
</evidence>
<dbReference type="PROSITE" id="PS00982">
    <property type="entry name" value="PHYTOENE_DH"/>
    <property type="match status" value="1"/>
</dbReference>
<evidence type="ECO:0000256" key="2">
    <source>
        <dbReference type="ARBA" id="ARBA00004829"/>
    </source>
</evidence>
<keyword evidence="7 13" id="KW-0560">Oxidoreductase</keyword>
<evidence type="ECO:0000256" key="4">
    <source>
        <dbReference type="ARBA" id="ARBA00022630"/>
    </source>
</evidence>
<keyword evidence="6" id="KW-0274">FAD</keyword>
<evidence type="ECO:0000256" key="13">
    <source>
        <dbReference type="RuleBase" id="RU362075"/>
    </source>
</evidence>
<dbReference type="PANTHER" id="PTHR43734:SF3">
    <property type="entry name" value="B-CAROTENE KETOLASE"/>
    <property type="match status" value="1"/>
</dbReference>
<evidence type="ECO:0000313" key="15">
    <source>
        <dbReference type="EMBL" id="MBK5927778.1"/>
    </source>
</evidence>
<gene>
    <name evidence="15" type="ORF">CCR87_10630</name>
</gene>
<comment type="similarity">
    <text evidence="3 13">Belongs to the carotenoid/retinoid oxidoreductase family.</text>
</comment>
<dbReference type="EMBL" id="NHSD01000273">
    <property type="protein sequence ID" value="MBK5927778.1"/>
    <property type="molecule type" value="Genomic_DNA"/>
</dbReference>
<dbReference type="PANTHER" id="PTHR43734">
    <property type="entry name" value="PHYTOENE DESATURASE"/>
    <property type="match status" value="1"/>
</dbReference>
<feature type="domain" description="Amine oxidase" evidence="14">
    <location>
        <begin position="24"/>
        <end position="497"/>
    </location>
</feature>
<dbReference type="Gene3D" id="3.50.50.60">
    <property type="entry name" value="FAD/NAD(P)-binding domain"/>
    <property type="match status" value="2"/>
</dbReference>
<dbReference type="Pfam" id="PF01593">
    <property type="entry name" value="Amino_oxidase"/>
    <property type="match status" value="1"/>
</dbReference>
<comment type="cofactor">
    <cofactor evidence="1">
        <name>FAD</name>
        <dbReference type="ChEBI" id="CHEBI:57692"/>
    </cofactor>
</comment>
<name>A0A934WJR1_9RHOB</name>
<evidence type="ECO:0000256" key="3">
    <source>
        <dbReference type="ARBA" id="ARBA00006046"/>
    </source>
</evidence>
<dbReference type="InterPro" id="IPR014105">
    <property type="entry name" value="Carotenoid/retinoid_OxRdtase"/>
</dbReference>
<comment type="caution">
    <text evidence="15">The sequence shown here is derived from an EMBL/GenBank/DDBJ whole genome shotgun (WGS) entry which is preliminary data.</text>
</comment>
<evidence type="ECO:0000256" key="11">
    <source>
        <dbReference type="ARBA" id="ARBA00073036"/>
    </source>
</evidence>
<dbReference type="InterPro" id="IPR002937">
    <property type="entry name" value="Amino_oxidase"/>
</dbReference>
<dbReference type="FunFam" id="3.50.50.60:FF:000378">
    <property type="entry name" value="Phytoene desaturase"/>
    <property type="match status" value="1"/>
</dbReference>